<dbReference type="Pfam" id="PF24864">
    <property type="entry name" value="DUF7730"/>
    <property type="match status" value="1"/>
</dbReference>
<reference evidence="2" key="1">
    <citation type="submission" date="2023-06" db="EMBL/GenBank/DDBJ databases">
        <title>Black Yeasts Isolated from many extreme environments.</title>
        <authorList>
            <person name="Coleine C."/>
            <person name="Stajich J.E."/>
            <person name="Selbmann L."/>
        </authorList>
    </citation>
    <scope>NUCLEOTIDE SEQUENCE</scope>
    <source>
        <strain evidence="2">CCFEE 5200</strain>
    </source>
</reference>
<dbReference type="AlphaFoldDB" id="A0AAN6HCG8"/>
<name>A0AAN6HCG8_9PEZI</name>
<protein>
    <recommendedName>
        <fullName evidence="1">DUF7730 domain-containing protein</fullName>
    </recommendedName>
</protein>
<proteinExistence type="predicted"/>
<dbReference type="EMBL" id="JAUJLE010000265">
    <property type="protein sequence ID" value="KAK0964104.1"/>
    <property type="molecule type" value="Genomic_DNA"/>
</dbReference>
<accession>A0AAN6HCG8</accession>
<evidence type="ECO:0000313" key="3">
    <source>
        <dbReference type="Proteomes" id="UP001175353"/>
    </source>
</evidence>
<gene>
    <name evidence="2" type="ORF">LTR91_018639</name>
</gene>
<dbReference type="PANTHER" id="PTHR42085">
    <property type="entry name" value="F-BOX DOMAIN-CONTAINING PROTEIN"/>
    <property type="match status" value="1"/>
</dbReference>
<evidence type="ECO:0000313" key="2">
    <source>
        <dbReference type="EMBL" id="KAK0964104.1"/>
    </source>
</evidence>
<keyword evidence="3" id="KW-1185">Reference proteome</keyword>
<sequence>MGKKASDAKTAPVKKSKATFGASSTTGVVQSKHAFPFDKLPPELRNKIYRLVLVTAEGPIEIIGRLSAENLRVKRLKCICGKTKGASRCERCSLIRATTRNNTVEAKTLATREDGRSRKALMKEAYGGALVSVNRNIHQEAAPILYGENAFAFDNHSVFKRFCYQIWSKRDLLRDITLKGLNLLAHCDAFCILPAECKLQRVKICLPTLDRNLEYVFELLKPLITKPGTPGCRCEATLSQRCLCRTAEQKSAFACIDVSVFDGCSCWGFTGVEGKTASTLLDKFWIVRALGSLAPKAYTGSPHITGCVQEDMGLG</sequence>
<dbReference type="Proteomes" id="UP001175353">
    <property type="component" value="Unassembled WGS sequence"/>
</dbReference>
<dbReference type="InterPro" id="IPR056632">
    <property type="entry name" value="DUF7730"/>
</dbReference>
<comment type="caution">
    <text evidence="2">The sequence shown here is derived from an EMBL/GenBank/DDBJ whole genome shotgun (WGS) entry which is preliminary data.</text>
</comment>
<feature type="domain" description="DUF7730" evidence="1">
    <location>
        <begin position="35"/>
        <end position="162"/>
    </location>
</feature>
<organism evidence="2 3">
    <name type="scientific">Friedmanniomyces endolithicus</name>
    <dbReference type="NCBI Taxonomy" id="329885"/>
    <lineage>
        <taxon>Eukaryota</taxon>
        <taxon>Fungi</taxon>
        <taxon>Dikarya</taxon>
        <taxon>Ascomycota</taxon>
        <taxon>Pezizomycotina</taxon>
        <taxon>Dothideomycetes</taxon>
        <taxon>Dothideomycetidae</taxon>
        <taxon>Mycosphaerellales</taxon>
        <taxon>Teratosphaeriaceae</taxon>
        <taxon>Friedmanniomyces</taxon>
    </lineage>
</organism>
<dbReference type="InterPro" id="IPR038883">
    <property type="entry name" value="AN11006-like"/>
</dbReference>
<evidence type="ECO:0000259" key="1">
    <source>
        <dbReference type="Pfam" id="PF24864"/>
    </source>
</evidence>
<dbReference type="PANTHER" id="PTHR42085:SF2">
    <property type="entry name" value="F-BOX DOMAIN-CONTAINING PROTEIN"/>
    <property type="match status" value="1"/>
</dbReference>